<evidence type="ECO:0000256" key="3">
    <source>
        <dbReference type="ARBA" id="ARBA00022452"/>
    </source>
</evidence>
<evidence type="ECO:0000259" key="14">
    <source>
        <dbReference type="Pfam" id="PF07715"/>
    </source>
</evidence>
<accession>A0A1H2FH17</accession>
<reference evidence="16" key="1">
    <citation type="submission" date="2016-10" db="EMBL/GenBank/DDBJ databases">
        <authorList>
            <person name="Varghese N."/>
            <person name="Submissions S."/>
        </authorList>
    </citation>
    <scope>NUCLEOTIDE SEQUENCE [LARGE SCALE GENOMIC DNA]</scope>
    <source>
        <strain evidence="16">DSM 3384</strain>
    </source>
</reference>
<evidence type="ECO:0000256" key="6">
    <source>
        <dbReference type="ARBA" id="ARBA00023077"/>
    </source>
</evidence>
<keyword evidence="16" id="KW-1185">Reference proteome</keyword>
<evidence type="ECO:0000256" key="7">
    <source>
        <dbReference type="ARBA" id="ARBA00023136"/>
    </source>
</evidence>
<evidence type="ECO:0000259" key="13">
    <source>
        <dbReference type="Pfam" id="PF00593"/>
    </source>
</evidence>
<gene>
    <name evidence="15" type="ORF">SAMN04487931_104150</name>
</gene>
<sequence>MTGSKFYQFLFIIWIGMNLSSAQASQTPADTKPYSLGEVVVSAEMPGKETIPTIEVTDVEIKNRNAKTLDKALELVPGLNVSVRAKGTPRIDMRGFRSRHVILLLNGIPINSTYDGQFDPHLISTENISKIKVSYGNNSVLYGQGGLAGAINIITKQGTQGLHTDASAQINERGNHYTQANISGGKEKVNFFLSVNNTDSDGFSLSDSFTDAEYENGGLRENSDDERLSFFGNIGFEVNEKFELGLTLEKSSGEFGIPPVTQYINNNDDSYYKKIKYDRTEDFDTLSGQISMSYDPDGIMGFRAWAFANEYEEDTARYDDDTYSAITKSGSYTQNSKTSIQGVTLQTSFDFEASGEAVFSFSGEKDEYTSDLDEVDKKLNIVSSHEKHDLDIYSAAFEYKRQLFSSLDFVLGYSHHWLSKESGNDDDKGSYMIATAYNLTDETILRASYARKIRFPSIKQLYGSDGNEDLTTEQSDNYEVGITQQLPWEMQLDLAVYQNNVEDFIEEDSSGNTSNYDEYQFRGIDFRLSKHFLETGSMALGYSLLDSEDQSKDSLRDELQNRPEHKFTIELNYTWDFGLSAHADFIHIANQYYYNNDETVQSELDDYTVVNLKLEQKLFKENYFVYVGVDNLFDDDYEETIGYPREGRTAYAGVRVKF</sequence>
<comment type="similarity">
    <text evidence="10 11">Belongs to the TonB-dependent receptor family.</text>
</comment>
<dbReference type="RefSeq" id="WP_092232480.1">
    <property type="nucleotide sequence ID" value="NZ_FNLL01000004.1"/>
</dbReference>
<organism evidence="15 16">
    <name type="scientific">Desulfobacula phenolica</name>
    <dbReference type="NCBI Taxonomy" id="90732"/>
    <lineage>
        <taxon>Bacteria</taxon>
        <taxon>Pseudomonadati</taxon>
        <taxon>Thermodesulfobacteriota</taxon>
        <taxon>Desulfobacteria</taxon>
        <taxon>Desulfobacterales</taxon>
        <taxon>Desulfobacteraceae</taxon>
        <taxon>Desulfobacula</taxon>
    </lineage>
</organism>
<dbReference type="AlphaFoldDB" id="A0A1H2FH17"/>
<evidence type="ECO:0000313" key="16">
    <source>
        <dbReference type="Proteomes" id="UP000199608"/>
    </source>
</evidence>
<proteinExistence type="inferred from homology"/>
<dbReference type="GO" id="GO:0044718">
    <property type="term" value="P:siderophore transmembrane transport"/>
    <property type="evidence" value="ECO:0007669"/>
    <property type="project" value="TreeGrafter"/>
</dbReference>
<evidence type="ECO:0000256" key="4">
    <source>
        <dbReference type="ARBA" id="ARBA00022692"/>
    </source>
</evidence>
<feature type="chain" id="PRO_5011524340" evidence="12">
    <location>
        <begin position="25"/>
        <end position="658"/>
    </location>
</feature>
<dbReference type="Gene3D" id="2.170.130.10">
    <property type="entry name" value="TonB-dependent receptor, plug domain"/>
    <property type="match status" value="1"/>
</dbReference>
<feature type="domain" description="TonB-dependent receptor-like beta-barrel" evidence="13">
    <location>
        <begin position="256"/>
        <end position="632"/>
    </location>
</feature>
<feature type="domain" description="TonB-dependent receptor plug" evidence="14">
    <location>
        <begin position="54"/>
        <end position="150"/>
    </location>
</feature>
<keyword evidence="8 15" id="KW-0675">Receptor</keyword>
<evidence type="ECO:0000256" key="12">
    <source>
        <dbReference type="SAM" id="SignalP"/>
    </source>
</evidence>
<dbReference type="InterPro" id="IPR037066">
    <property type="entry name" value="Plug_dom_sf"/>
</dbReference>
<dbReference type="GO" id="GO:0015344">
    <property type="term" value="F:siderophore uptake transmembrane transporter activity"/>
    <property type="evidence" value="ECO:0007669"/>
    <property type="project" value="TreeGrafter"/>
</dbReference>
<evidence type="ECO:0000256" key="2">
    <source>
        <dbReference type="ARBA" id="ARBA00022448"/>
    </source>
</evidence>
<dbReference type="SUPFAM" id="SSF56935">
    <property type="entry name" value="Porins"/>
    <property type="match status" value="1"/>
</dbReference>
<dbReference type="Pfam" id="PF07715">
    <property type="entry name" value="Plug"/>
    <property type="match status" value="1"/>
</dbReference>
<dbReference type="PANTHER" id="PTHR30069">
    <property type="entry name" value="TONB-DEPENDENT OUTER MEMBRANE RECEPTOR"/>
    <property type="match status" value="1"/>
</dbReference>
<dbReference type="Proteomes" id="UP000199608">
    <property type="component" value="Unassembled WGS sequence"/>
</dbReference>
<evidence type="ECO:0000256" key="10">
    <source>
        <dbReference type="PROSITE-ProRule" id="PRU01360"/>
    </source>
</evidence>
<dbReference type="InterPro" id="IPR000531">
    <property type="entry name" value="Beta-barrel_TonB"/>
</dbReference>
<evidence type="ECO:0000256" key="8">
    <source>
        <dbReference type="ARBA" id="ARBA00023170"/>
    </source>
</evidence>
<keyword evidence="5 12" id="KW-0732">Signal</keyword>
<dbReference type="Gene3D" id="2.40.170.20">
    <property type="entry name" value="TonB-dependent receptor, beta-barrel domain"/>
    <property type="match status" value="1"/>
</dbReference>
<comment type="subcellular location">
    <subcellularLocation>
        <location evidence="1 10">Cell outer membrane</location>
        <topology evidence="1 10">Multi-pass membrane protein</topology>
    </subcellularLocation>
</comment>
<dbReference type="CDD" id="cd01347">
    <property type="entry name" value="ligand_gated_channel"/>
    <property type="match status" value="1"/>
</dbReference>
<keyword evidence="9 10" id="KW-0998">Cell outer membrane</keyword>
<evidence type="ECO:0000256" key="11">
    <source>
        <dbReference type="RuleBase" id="RU003357"/>
    </source>
</evidence>
<dbReference type="Pfam" id="PF00593">
    <property type="entry name" value="TonB_dep_Rec_b-barrel"/>
    <property type="match status" value="1"/>
</dbReference>
<dbReference type="InterPro" id="IPR036942">
    <property type="entry name" value="Beta-barrel_TonB_sf"/>
</dbReference>
<keyword evidence="4 10" id="KW-0812">Transmembrane</keyword>
<feature type="signal peptide" evidence="12">
    <location>
        <begin position="1"/>
        <end position="24"/>
    </location>
</feature>
<name>A0A1H2FH17_9BACT</name>
<evidence type="ECO:0000256" key="5">
    <source>
        <dbReference type="ARBA" id="ARBA00022729"/>
    </source>
</evidence>
<evidence type="ECO:0000313" key="15">
    <source>
        <dbReference type="EMBL" id="SDU06579.1"/>
    </source>
</evidence>
<dbReference type="EMBL" id="FNLL01000004">
    <property type="protein sequence ID" value="SDU06579.1"/>
    <property type="molecule type" value="Genomic_DNA"/>
</dbReference>
<protein>
    <submittedName>
        <fullName evidence="15">Outer membrane cobalamin receptor protein</fullName>
    </submittedName>
</protein>
<keyword evidence="7 10" id="KW-0472">Membrane</keyword>
<keyword evidence="6 11" id="KW-0798">TonB box</keyword>
<evidence type="ECO:0000256" key="1">
    <source>
        <dbReference type="ARBA" id="ARBA00004571"/>
    </source>
</evidence>
<dbReference type="InterPro" id="IPR012910">
    <property type="entry name" value="Plug_dom"/>
</dbReference>
<keyword evidence="3 10" id="KW-1134">Transmembrane beta strand</keyword>
<evidence type="ECO:0000256" key="9">
    <source>
        <dbReference type="ARBA" id="ARBA00023237"/>
    </source>
</evidence>
<dbReference type="PANTHER" id="PTHR30069:SF29">
    <property type="entry name" value="HEMOGLOBIN AND HEMOGLOBIN-HAPTOGLOBIN-BINDING PROTEIN 1-RELATED"/>
    <property type="match status" value="1"/>
</dbReference>
<keyword evidence="2 10" id="KW-0813">Transport</keyword>
<dbReference type="InterPro" id="IPR039426">
    <property type="entry name" value="TonB-dep_rcpt-like"/>
</dbReference>
<dbReference type="PROSITE" id="PS52016">
    <property type="entry name" value="TONB_DEPENDENT_REC_3"/>
    <property type="match status" value="1"/>
</dbReference>
<dbReference type="GO" id="GO:0009279">
    <property type="term" value="C:cell outer membrane"/>
    <property type="evidence" value="ECO:0007669"/>
    <property type="project" value="UniProtKB-SubCell"/>
</dbReference>